<dbReference type="KEGG" id="bvo:Pan97_09600"/>
<reference evidence="4" key="1">
    <citation type="submission" date="2019-02" db="EMBL/GenBank/DDBJ databases">
        <title>Deep-cultivation of Planctomycetes and their phenomic and genomic characterization uncovers novel biology.</title>
        <authorList>
            <person name="Wiegand S."/>
            <person name="Jogler M."/>
            <person name="Boedeker C."/>
            <person name="Pinto D."/>
            <person name="Vollmers J."/>
            <person name="Rivas-Marin E."/>
            <person name="Kohn T."/>
            <person name="Peeters S.H."/>
            <person name="Heuer A."/>
            <person name="Rast P."/>
            <person name="Oberbeckmann S."/>
            <person name="Bunk B."/>
            <person name="Jeske O."/>
            <person name="Meyerdierks A."/>
            <person name="Storesund J.E."/>
            <person name="Kallscheuer N."/>
            <person name="Luecker S."/>
            <person name="Lage O.M."/>
            <person name="Pohl T."/>
            <person name="Merkel B.J."/>
            <person name="Hornburger P."/>
            <person name="Mueller R.-W."/>
            <person name="Bruemmer F."/>
            <person name="Labrenz M."/>
            <person name="Spormann A.M."/>
            <person name="Op den Camp H."/>
            <person name="Overmann J."/>
            <person name="Amann R."/>
            <person name="Jetten M.S.M."/>
            <person name="Mascher T."/>
            <person name="Medema M.H."/>
            <person name="Devos D.P."/>
            <person name="Kaster A.-K."/>
            <person name="Ovreas L."/>
            <person name="Rohde M."/>
            <person name="Galperin M.Y."/>
            <person name="Jogler C."/>
        </authorList>
    </citation>
    <scope>NUCLEOTIDE SEQUENCE [LARGE SCALE GENOMIC DNA]</scope>
    <source>
        <strain evidence="4">Pan97</strain>
    </source>
</reference>
<feature type="region of interest" description="Disordered" evidence="1">
    <location>
        <begin position="531"/>
        <end position="553"/>
    </location>
</feature>
<dbReference type="InterPro" id="IPR012902">
    <property type="entry name" value="N_methyl_site"/>
</dbReference>
<dbReference type="OrthoDB" id="231157at2"/>
<evidence type="ECO:0000256" key="1">
    <source>
        <dbReference type="SAM" id="MobiDB-lite"/>
    </source>
</evidence>
<gene>
    <name evidence="3" type="ORF">Pan97_09600</name>
</gene>
<accession>A0A518C3Z9</accession>
<proteinExistence type="predicted"/>
<keyword evidence="2" id="KW-0472">Membrane</keyword>
<dbReference type="EMBL" id="CP036289">
    <property type="protein sequence ID" value="QDU73960.1"/>
    <property type="molecule type" value="Genomic_DNA"/>
</dbReference>
<dbReference type="AlphaFoldDB" id="A0A518C3Z9"/>
<sequence>MWNIRTPHITTQTRGLTLVEMLMATALTLIMFAAVAQIFGMMGTAMRDARATIELSGNLRSVSSHLQHDLDNVSVDVLPWVQPGANQGYFEIIEGPDRDVDFAAFDIIGDDPTVTTDPHNGSLGGDADDVICFTAYSKDQPFVGIIQGTLRSDYLDGTPYKYWVDRSDTTQFTTITSHYAEIVYFTKHTPLEDTNLNTWSETNRRDADETVTLYRRVLLIRPDIHLGYMDNVANALPINAPPNSYNMTYFEAMNYYDLSMWSANRVEWATNSLEDLQSRHRRVAHAPYSADGQTVETGVSLQVYVPASGTFDPAPLRPHALMSFEQLNRALELSATGTNDRDRTGEDVMLTNTLAFDVRVYDPIAPVLNDSGTSPTLTLSPGDPGYSSGSSTNSMPGAFVDLNWNRNTPTTLTNYYNQSFEDAPNTKSQLRSIVSTGSGTNLKSTPIFGSTFPADIDDLKNNFFLQNPSMLKATPSSSILTFAYYDTWPYLYEVDGVNQDASGTDTIPDEGTNGFDDDGDGIVDDHFAVNLNPTADTDTSDAGEASELETEPPYSKALRAVSITVRAIEEGTRQVRQDTIVADFLPD</sequence>
<keyword evidence="4" id="KW-1185">Reference proteome</keyword>
<dbReference type="Proteomes" id="UP000318626">
    <property type="component" value="Chromosome"/>
</dbReference>
<evidence type="ECO:0000256" key="2">
    <source>
        <dbReference type="SAM" id="Phobius"/>
    </source>
</evidence>
<feature type="transmembrane region" description="Helical" evidence="2">
    <location>
        <begin position="21"/>
        <end position="42"/>
    </location>
</feature>
<feature type="region of interest" description="Disordered" evidence="1">
    <location>
        <begin position="371"/>
        <end position="391"/>
    </location>
</feature>
<protein>
    <submittedName>
        <fullName evidence="3">Uncharacterized protein</fullName>
    </submittedName>
</protein>
<name>A0A518C3Z9_9BACT</name>
<keyword evidence="2" id="KW-1133">Transmembrane helix</keyword>
<feature type="compositionally biased region" description="Low complexity" evidence="1">
    <location>
        <begin position="380"/>
        <end position="391"/>
    </location>
</feature>
<evidence type="ECO:0000313" key="4">
    <source>
        <dbReference type="Proteomes" id="UP000318626"/>
    </source>
</evidence>
<evidence type="ECO:0000313" key="3">
    <source>
        <dbReference type="EMBL" id="QDU73960.1"/>
    </source>
</evidence>
<feature type="compositionally biased region" description="Acidic residues" evidence="1">
    <location>
        <begin position="538"/>
        <end position="550"/>
    </location>
</feature>
<dbReference type="PROSITE" id="PS00409">
    <property type="entry name" value="PROKAR_NTER_METHYL"/>
    <property type="match status" value="1"/>
</dbReference>
<organism evidence="3 4">
    <name type="scientific">Bremerella volcania</name>
    <dbReference type="NCBI Taxonomy" id="2527984"/>
    <lineage>
        <taxon>Bacteria</taxon>
        <taxon>Pseudomonadati</taxon>
        <taxon>Planctomycetota</taxon>
        <taxon>Planctomycetia</taxon>
        <taxon>Pirellulales</taxon>
        <taxon>Pirellulaceae</taxon>
        <taxon>Bremerella</taxon>
    </lineage>
</organism>
<dbReference type="RefSeq" id="WP_144970968.1">
    <property type="nucleotide sequence ID" value="NZ_CP036289.1"/>
</dbReference>
<keyword evidence="2" id="KW-0812">Transmembrane</keyword>